<name>A0ABS6BDN8_9NOCA</name>
<dbReference type="EMBL" id="JAHKNI010000026">
    <property type="protein sequence ID" value="MBU3067891.1"/>
    <property type="molecule type" value="Genomic_DNA"/>
</dbReference>
<dbReference type="Proteomes" id="UP000733379">
    <property type="component" value="Unassembled WGS sequence"/>
</dbReference>
<keyword evidence="2" id="KW-1185">Reference proteome</keyword>
<evidence type="ECO:0000313" key="2">
    <source>
        <dbReference type="Proteomes" id="UP000733379"/>
    </source>
</evidence>
<dbReference type="RefSeq" id="WP_215923968.1">
    <property type="nucleotide sequence ID" value="NZ_JAHKNI010000026.1"/>
</dbReference>
<reference evidence="1 2" key="1">
    <citation type="submission" date="2021-06" db="EMBL/GenBank/DDBJ databases">
        <title>Actinomycetes sequencing.</title>
        <authorList>
            <person name="Shan Q."/>
        </authorList>
    </citation>
    <scope>NUCLEOTIDE SEQUENCE [LARGE SCALE GENOMIC DNA]</scope>
    <source>
        <strain evidence="1 2">NEAU-G5</strain>
    </source>
</reference>
<gene>
    <name evidence="1" type="ORF">KO481_41055</name>
</gene>
<comment type="caution">
    <text evidence="1">The sequence shown here is derived from an EMBL/GenBank/DDBJ whole genome shotgun (WGS) entry which is preliminary data.</text>
</comment>
<protein>
    <submittedName>
        <fullName evidence="1">Uncharacterized protein</fullName>
    </submittedName>
</protein>
<evidence type="ECO:0000313" key="1">
    <source>
        <dbReference type="EMBL" id="MBU3067891.1"/>
    </source>
</evidence>
<organism evidence="1 2">
    <name type="scientific">Nocardia albiluteola</name>
    <dbReference type="NCBI Taxonomy" id="2842303"/>
    <lineage>
        <taxon>Bacteria</taxon>
        <taxon>Bacillati</taxon>
        <taxon>Actinomycetota</taxon>
        <taxon>Actinomycetes</taxon>
        <taxon>Mycobacteriales</taxon>
        <taxon>Nocardiaceae</taxon>
        <taxon>Nocardia</taxon>
    </lineage>
</organism>
<accession>A0ABS6BDN8</accession>
<proteinExistence type="predicted"/>
<sequence length="78" mass="8791">MLVDGDRCPVPIRAEHLPVSRSSFDYCAVSSERPQDGFNLRASDLDRSMACTALDNFASSPNRAAGLLNWWKQHNRLR</sequence>